<keyword evidence="4 7" id="KW-0812">Transmembrane</keyword>
<dbReference type="InterPro" id="IPR003416">
    <property type="entry name" value="MgtC/SapB/SrpB/YhiD_fam"/>
</dbReference>
<feature type="transmembrane region" description="Helical" evidence="7">
    <location>
        <begin position="13"/>
        <end position="30"/>
    </location>
</feature>
<reference evidence="9 10" key="2">
    <citation type="journal article" date="2010" name="Stand. Genomic Sci.">
        <title>Complete genome sequence of Desulfohalobium retbaense type strain (HR(100)).</title>
        <authorList>
            <person name="Spring S."/>
            <person name="Nolan M."/>
            <person name="Lapidus A."/>
            <person name="Glavina Del Rio T."/>
            <person name="Copeland A."/>
            <person name="Tice H."/>
            <person name="Cheng J.F."/>
            <person name="Lucas S."/>
            <person name="Land M."/>
            <person name="Chen F."/>
            <person name="Bruce D."/>
            <person name="Goodwin L."/>
            <person name="Pitluck S."/>
            <person name="Ivanova N."/>
            <person name="Mavromatis K."/>
            <person name="Mikhailova N."/>
            <person name="Pati A."/>
            <person name="Chen A."/>
            <person name="Palaniappan K."/>
            <person name="Hauser L."/>
            <person name="Chang Y.J."/>
            <person name="Jeffries C.D."/>
            <person name="Munk C."/>
            <person name="Kiss H."/>
            <person name="Chain P."/>
            <person name="Han C."/>
            <person name="Brettin T."/>
            <person name="Detter J.C."/>
            <person name="Schuler E."/>
            <person name="Goker M."/>
            <person name="Rohde M."/>
            <person name="Bristow J."/>
            <person name="Eisen J.A."/>
            <person name="Markowitz V."/>
            <person name="Hugenholtz P."/>
            <person name="Kyrpides N.C."/>
            <person name="Klenk H.P."/>
        </authorList>
    </citation>
    <scope>NUCLEOTIDE SEQUENCE [LARGE SCALE GENOMIC DNA]</scope>
    <source>
        <strain evidence="9 10">DSM 5692</strain>
    </source>
</reference>
<sequence>MGIDIFPPHWLEIVVKIFLAAFVGAVIGFEREKHGQAAGFRTNTLVCLSACLLMLLSVHIAQMYAHLSSDSVVRIDPGRIASYAIAGMGFLGAGAIIKGKGAVRGLTTAASLWMVTALGLAIGAGFIFPALIALGVSLPVLYSLNFFKFTVCHDEYTILIISCSNKESDPLPALRATLNKYPDIRILFVNFKEDVQLKQTEYRLRLLSTDCVPWGHVFRELRQLPMVLSIGWQESDVP</sequence>
<evidence type="ECO:0000313" key="9">
    <source>
        <dbReference type="EMBL" id="ACV68643.1"/>
    </source>
</evidence>
<dbReference type="PRINTS" id="PR01837">
    <property type="entry name" value="MGTCSAPBPROT"/>
</dbReference>
<dbReference type="AlphaFoldDB" id="C8X2J6"/>
<proteinExistence type="inferred from homology"/>
<evidence type="ECO:0000313" key="10">
    <source>
        <dbReference type="Proteomes" id="UP000001052"/>
    </source>
</evidence>
<evidence type="ECO:0000256" key="3">
    <source>
        <dbReference type="ARBA" id="ARBA00022475"/>
    </source>
</evidence>
<accession>C8X2J6</accession>
<dbReference type="STRING" id="485915.Dret_1355"/>
<organism evidence="9 10">
    <name type="scientific">Desulfohalobium retbaense (strain ATCC 49708 / DSM 5692 / JCM 16813 / HR100)</name>
    <dbReference type="NCBI Taxonomy" id="485915"/>
    <lineage>
        <taxon>Bacteria</taxon>
        <taxon>Pseudomonadati</taxon>
        <taxon>Thermodesulfobacteriota</taxon>
        <taxon>Desulfovibrionia</taxon>
        <taxon>Desulfovibrionales</taxon>
        <taxon>Desulfohalobiaceae</taxon>
        <taxon>Desulfohalobium</taxon>
    </lineage>
</organism>
<comment type="similarity">
    <text evidence="2">Belongs to the MgtC/SapB family.</text>
</comment>
<dbReference type="PANTHER" id="PTHR33778:SF1">
    <property type="entry name" value="MAGNESIUM TRANSPORTER YHID-RELATED"/>
    <property type="match status" value="1"/>
</dbReference>
<keyword evidence="3" id="KW-1003">Cell membrane</keyword>
<dbReference type="Pfam" id="PF02308">
    <property type="entry name" value="MgtC"/>
    <property type="match status" value="1"/>
</dbReference>
<dbReference type="OrthoDB" id="9811198at2"/>
<dbReference type="GO" id="GO:0005886">
    <property type="term" value="C:plasma membrane"/>
    <property type="evidence" value="ECO:0007669"/>
    <property type="project" value="UniProtKB-SubCell"/>
</dbReference>
<keyword evidence="10" id="KW-1185">Reference proteome</keyword>
<evidence type="ECO:0000256" key="2">
    <source>
        <dbReference type="ARBA" id="ARBA00009298"/>
    </source>
</evidence>
<dbReference type="PANTHER" id="PTHR33778">
    <property type="entry name" value="PROTEIN MGTC"/>
    <property type="match status" value="1"/>
</dbReference>
<name>C8X2J6_DESRD</name>
<feature type="transmembrane region" description="Helical" evidence="7">
    <location>
        <begin position="109"/>
        <end position="142"/>
    </location>
</feature>
<dbReference type="HOGENOM" id="CLU_079292_0_1_7"/>
<feature type="transmembrane region" description="Helical" evidence="7">
    <location>
        <begin position="42"/>
        <end position="60"/>
    </location>
</feature>
<evidence type="ECO:0000256" key="6">
    <source>
        <dbReference type="ARBA" id="ARBA00023136"/>
    </source>
</evidence>
<feature type="domain" description="MgtC/SapB/SrpB/YhiD N-terminal" evidence="8">
    <location>
        <begin position="18"/>
        <end position="146"/>
    </location>
</feature>
<reference evidence="10" key="1">
    <citation type="submission" date="2009-09" db="EMBL/GenBank/DDBJ databases">
        <title>The complete chromosome of Desulfohalobium retbaense DSM 5692.</title>
        <authorList>
            <consortium name="US DOE Joint Genome Institute (JGI-PGF)"/>
            <person name="Lucas S."/>
            <person name="Copeland A."/>
            <person name="Lapidus A."/>
            <person name="Glavina del Rio T."/>
            <person name="Dalin E."/>
            <person name="Tice H."/>
            <person name="Bruce D."/>
            <person name="Goodwin L."/>
            <person name="Pitluck S."/>
            <person name="Kyrpides N."/>
            <person name="Mavromatis K."/>
            <person name="Ivanova N."/>
            <person name="Mikhailova N."/>
            <person name="Munk A.C."/>
            <person name="Brettin T."/>
            <person name="Detter J.C."/>
            <person name="Han C."/>
            <person name="Tapia R."/>
            <person name="Larimer F."/>
            <person name="Land M."/>
            <person name="Hauser L."/>
            <person name="Markowitz V."/>
            <person name="Cheng J.-F."/>
            <person name="Hugenholtz P."/>
            <person name="Woyke T."/>
            <person name="Wu D."/>
            <person name="Spring S."/>
            <person name="Klenk H.-P."/>
            <person name="Eisen J.A."/>
        </authorList>
    </citation>
    <scope>NUCLEOTIDE SEQUENCE [LARGE SCALE GENOMIC DNA]</scope>
    <source>
        <strain evidence="10">DSM 5692</strain>
    </source>
</reference>
<evidence type="ECO:0000256" key="1">
    <source>
        <dbReference type="ARBA" id="ARBA00004651"/>
    </source>
</evidence>
<gene>
    <name evidence="9" type="ordered locus">Dret_1355</name>
</gene>
<dbReference type="KEGG" id="drt:Dret_1355"/>
<protein>
    <submittedName>
        <fullName evidence="9">MgtC/SapB transporter</fullName>
    </submittedName>
</protein>
<evidence type="ECO:0000256" key="5">
    <source>
        <dbReference type="ARBA" id="ARBA00022989"/>
    </source>
</evidence>
<dbReference type="RefSeq" id="WP_015751790.1">
    <property type="nucleotide sequence ID" value="NC_013223.1"/>
</dbReference>
<evidence type="ECO:0000256" key="7">
    <source>
        <dbReference type="SAM" id="Phobius"/>
    </source>
</evidence>
<feature type="transmembrane region" description="Helical" evidence="7">
    <location>
        <begin position="80"/>
        <end position="97"/>
    </location>
</feature>
<keyword evidence="6 7" id="KW-0472">Membrane</keyword>
<dbReference type="Proteomes" id="UP000001052">
    <property type="component" value="Chromosome"/>
</dbReference>
<keyword evidence="5 7" id="KW-1133">Transmembrane helix</keyword>
<dbReference type="EMBL" id="CP001734">
    <property type="protein sequence ID" value="ACV68643.1"/>
    <property type="molecule type" value="Genomic_DNA"/>
</dbReference>
<evidence type="ECO:0000259" key="8">
    <source>
        <dbReference type="Pfam" id="PF02308"/>
    </source>
</evidence>
<dbReference type="eggNOG" id="COG1285">
    <property type="taxonomic scope" value="Bacteria"/>
</dbReference>
<evidence type="ECO:0000256" key="4">
    <source>
        <dbReference type="ARBA" id="ARBA00022692"/>
    </source>
</evidence>
<comment type="subcellular location">
    <subcellularLocation>
        <location evidence="1">Cell membrane</location>
        <topology evidence="1">Multi-pass membrane protein</topology>
    </subcellularLocation>
</comment>
<dbReference type="InterPro" id="IPR049177">
    <property type="entry name" value="MgtC_SapB_SrpB_YhiD_N"/>
</dbReference>